<dbReference type="Proteomes" id="UP000265520">
    <property type="component" value="Unassembled WGS sequence"/>
</dbReference>
<dbReference type="InterPro" id="IPR000225">
    <property type="entry name" value="Armadillo"/>
</dbReference>
<dbReference type="PANTHER" id="PTHR46976">
    <property type="entry name" value="PROTEIN ARABIDILLO 1"/>
    <property type="match status" value="1"/>
</dbReference>
<dbReference type="Gene3D" id="1.25.10.10">
    <property type="entry name" value="Leucine-rich Repeat Variant"/>
    <property type="match status" value="1"/>
</dbReference>
<evidence type="ECO:0000313" key="4">
    <source>
        <dbReference type="Proteomes" id="UP000265520"/>
    </source>
</evidence>
<sequence length="68" mass="7131">QEASALEALVQLTHSPRDGVRKEAACALWKLLSDDRNQEAVAAAGGVQALVALARFCSNASPGLQERA</sequence>
<protein>
    <submittedName>
        <fullName evidence="3">Protein ARABIDILLO 1-like</fullName>
    </submittedName>
</protein>
<feature type="non-terminal residue" evidence="3">
    <location>
        <position position="1"/>
    </location>
</feature>
<dbReference type="SUPFAM" id="SSF48371">
    <property type="entry name" value="ARM repeat"/>
    <property type="match status" value="1"/>
</dbReference>
<proteinExistence type="predicted"/>
<dbReference type="InterPro" id="IPR011989">
    <property type="entry name" value="ARM-like"/>
</dbReference>
<dbReference type="EMBL" id="LXQA011326387">
    <property type="protein sequence ID" value="MCI93332.1"/>
    <property type="molecule type" value="Genomic_DNA"/>
</dbReference>
<evidence type="ECO:0000256" key="1">
    <source>
        <dbReference type="ARBA" id="ARBA00022737"/>
    </source>
</evidence>
<feature type="repeat" description="ARM" evidence="2">
    <location>
        <begin position="4"/>
        <end position="46"/>
    </location>
</feature>
<evidence type="ECO:0000256" key="2">
    <source>
        <dbReference type="PROSITE-ProRule" id="PRU00259"/>
    </source>
</evidence>
<dbReference type="Pfam" id="PF00514">
    <property type="entry name" value="Arm"/>
    <property type="match status" value="1"/>
</dbReference>
<comment type="caution">
    <text evidence="3">The sequence shown here is derived from an EMBL/GenBank/DDBJ whole genome shotgun (WGS) entry which is preliminary data.</text>
</comment>
<organism evidence="3 4">
    <name type="scientific">Trifolium medium</name>
    <dbReference type="NCBI Taxonomy" id="97028"/>
    <lineage>
        <taxon>Eukaryota</taxon>
        <taxon>Viridiplantae</taxon>
        <taxon>Streptophyta</taxon>
        <taxon>Embryophyta</taxon>
        <taxon>Tracheophyta</taxon>
        <taxon>Spermatophyta</taxon>
        <taxon>Magnoliopsida</taxon>
        <taxon>eudicotyledons</taxon>
        <taxon>Gunneridae</taxon>
        <taxon>Pentapetalae</taxon>
        <taxon>rosids</taxon>
        <taxon>fabids</taxon>
        <taxon>Fabales</taxon>
        <taxon>Fabaceae</taxon>
        <taxon>Papilionoideae</taxon>
        <taxon>50 kb inversion clade</taxon>
        <taxon>NPAAA clade</taxon>
        <taxon>Hologalegina</taxon>
        <taxon>IRL clade</taxon>
        <taxon>Trifolieae</taxon>
        <taxon>Trifolium</taxon>
    </lineage>
</organism>
<evidence type="ECO:0000313" key="3">
    <source>
        <dbReference type="EMBL" id="MCI93332.1"/>
    </source>
</evidence>
<dbReference type="InterPro" id="IPR016024">
    <property type="entry name" value="ARM-type_fold"/>
</dbReference>
<reference evidence="3 4" key="1">
    <citation type="journal article" date="2018" name="Front. Plant Sci.">
        <title>Red Clover (Trifolium pratense) and Zigzag Clover (T. medium) - A Picture of Genomic Similarities and Differences.</title>
        <authorList>
            <person name="Dluhosova J."/>
            <person name="Istvanek J."/>
            <person name="Nedelnik J."/>
            <person name="Repkova J."/>
        </authorList>
    </citation>
    <scope>NUCLEOTIDE SEQUENCE [LARGE SCALE GENOMIC DNA]</scope>
    <source>
        <strain evidence="4">cv. 10/8</strain>
        <tissue evidence="3">Leaf</tissue>
    </source>
</reference>
<name>A0A392W0W2_9FABA</name>
<dbReference type="PROSITE" id="PS50176">
    <property type="entry name" value="ARM_REPEAT"/>
    <property type="match status" value="1"/>
</dbReference>
<dbReference type="AlphaFoldDB" id="A0A392W0W2"/>
<feature type="non-terminal residue" evidence="3">
    <location>
        <position position="68"/>
    </location>
</feature>
<keyword evidence="4" id="KW-1185">Reference proteome</keyword>
<keyword evidence="1" id="KW-0677">Repeat</keyword>
<accession>A0A392W0W2</accession>
<dbReference type="PANTHER" id="PTHR46976:SF1">
    <property type="entry name" value="PROTEIN ARABIDILLO 1"/>
    <property type="match status" value="1"/>
</dbReference>